<protein>
    <recommendedName>
        <fullName evidence="3">F-box domain-containing protein</fullName>
    </recommendedName>
</protein>
<comment type="caution">
    <text evidence="1">The sequence shown here is derived from an EMBL/GenBank/DDBJ whole genome shotgun (WGS) entry which is preliminary data.</text>
</comment>
<evidence type="ECO:0000313" key="1">
    <source>
        <dbReference type="EMBL" id="KAJ7729464.1"/>
    </source>
</evidence>
<evidence type="ECO:0000313" key="2">
    <source>
        <dbReference type="Proteomes" id="UP001215598"/>
    </source>
</evidence>
<organism evidence="1 2">
    <name type="scientific">Mycena metata</name>
    <dbReference type="NCBI Taxonomy" id="1033252"/>
    <lineage>
        <taxon>Eukaryota</taxon>
        <taxon>Fungi</taxon>
        <taxon>Dikarya</taxon>
        <taxon>Basidiomycota</taxon>
        <taxon>Agaricomycotina</taxon>
        <taxon>Agaricomycetes</taxon>
        <taxon>Agaricomycetidae</taxon>
        <taxon>Agaricales</taxon>
        <taxon>Marasmiineae</taxon>
        <taxon>Mycenaceae</taxon>
        <taxon>Mycena</taxon>
    </lineage>
</organism>
<name>A0AAD7MS01_9AGAR</name>
<gene>
    <name evidence="1" type="ORF">B0H16DRAFT_1470036</name>
</gene>
<dbReference type="EMBL" id="JARKIB010000165">
    <property type="protein sequence ID" value="KAJ7729464.1"/>
    <property type="molecule type" value="Genomic_DNA"/>
</dbReference>
<dbReference type="AlphaFoldDB" id="A0AAD7MS01"/>
<keyword evidence="2" id="KW-1185">Reference proteome</keyword>
<reference evidence="1" key="1">
    <citation type="submission" date="2023-03" db="EMBL/GenBank/DDBJ databases">
        <title>Massive genome expansion in bonnet fungi (Mycena s.s.) driven by repeated elements and novel gene families across ecological guilds.</title>
        <authorList>
            <consortium name="Lawrence Berkeley National Laboratory"/>
            <person name="Harder C.B."/>
            <person name="Miyauchi S."/>
            <person name="Viragh M."/>
            <person name="Kuo A."/>
            <person name="Thoen E."/>
            <person name="Andreopoulos B."/>
            <person name="Lu D."/>
            <person name="Skrede I."/>
            <person name="Drula E."/>
            <person name="Henrissat B."/>
            <person name="Morin E."/>
            <person name="Kohler A."/>
            <person name="Barry K."/>
            <person name="LaButti K."/>
            <person name="Morin E."/>
            <person name="Salamov A."/>
            <person name="Lipzen A."/>
            <person name="Mereny Z."/>
            <person name="Hegedus B."/>
            <person name="Baldrian P."/>
            <person name="Stursova M."/>
            <person name="Weitz H."/>
            <person name="Taylor A."/>
            <person name="Grigoriev I.V."/>
            <person name="Nagy L.G."/>
            <person name="Martin F."/>
            <person name="Kauserud H."/>
        </authorList>
    </citation>
    <scope>NUCLEOTIDE SEQUENCE</scope>
    <source>
        <strain evidence="1">CBHHK182m</strain>
    </source>
</reference>
<evidence type="ECO:0008006" key="3">
    <source>
        <dbReference type="Google" id="ProtNLM"/>
    </source>
</evidence>
<accession>A0AAD7MS01</accession>
<dbReference type="Proteomes" id="UP001215598">
    <property type="component" value="Unassembled WGS sequence"/>
</dbReference>
<proteinExistence type="predicted"/>
<sequence>MPQLPQELIDAILEDVPDSSLGACSMTARAFVVTSQRRLFHWMSLVGTAQYERTDRLFEDSPHLAGYMRYVALNIGGIPHDYGTLSRILDRLYSVERISISGTNTAITSQLSVLDFFARLSIKCLALDALLDVSSSLLSGAFKYLEEVVLSNLNIIQVEEDPDATDTAALSSLTLSSREVEAADDLPVEESHAPPRAAIRQLNITTDSAFSILTFTLDPTRTVSLQHLTRLSVVFPPVPQLTWAGPFSTLLRACSPTLKHLELELEAIADVALPVLPQVNVLVLWLDAELTKTPDPLAAIVSSTTSSTPHLSSLTLAIVDRPHPAPSRWIGARPWTFVDLDALLVDELDLHQAHLELRYFVPDLLRYAVFVAYFSENLARTANEGLLRFSHRAALEHPMDRFADAEVRL</sequence>